<dbReference type="STRING" id="1246626.BleG1_3853"/>
<evidence type="ECO:0000256" key="1">
    <source>
        <dbReference type="ARBA" id="ARBA00001917"/>
    </source>
</evidence>
<dbReference type="RefSeq" id="WP_038484393.1">
    <property type="nucleotide sequence ID" value="NZ_CP003923.1"/>
</dbReference>
<evidence type="ECO:0000259" key="5">
    <source>
        <dbReference type="SMART" id="SM00903"/>
    </source>
</evidence>
<keyword evidence="7" id="KW-1185">Reference proteome</keyword>
<dbReference type="SUPFAM" id="SSF50475">
    <property type="entry name" value="FMN-binding split barrel"/>
    <property type="match status" value="1"/>
</dbReference>
<dbReference type="AlphaFoldDB" id="A0A060M2Z7"/>
<dbReference type="Gene3D" id="2.30.110.10">
    <property type="entry name" value="Electron Transport, Fmn-binding Protein, Chain A"/>
    <property type="match status" value="1"/>
</dbReference>
<feature type="domain" description="Flavin reductase like" evidence="5">
    <location>
        <begin position="20"/>
        <end position="172"/>
    </location>
</feature>
<dbReference type="eggNOG" id="COG1853">
    <property type="taxonomic scope" value="Bacteria"/>
</dbReference>
<evidence type="ECO:0000256" key="4">
    <source>
        <dbReference type="ARBA" id="ARBA00038054"/>
    </source>
</evidence>
<dbReference type="GO" id="GO:0010181">
    <property type="term" value="F:FMN binding"/>
    <property type="evidence" value="ECO:0007669"/>
    <property type="project" value="InterPro"/>
</dbReference>
<dbReference type="PANTHER" id="PTHR33798">
    <property type="entry name" value="FLAVOPROTEIN OXYGENASE"/>
    <property type="match status" value="1"/>
</dbReference>
<evidence type="ECO:0000313" key="7">
    <source>
        <dbReference type="Proteomes" id="UP000027142"/>
    </source>
</evidence>
<reference evidence="6 7" key="1">
    <citation type="journal article" date="2014" name="Gene">
        <title>A comparative genomic analysis of the alkalitolerant soil bacterium Bacillus lehensis G1.</title>
        <authorList>
            <person name="Noor Y.M."/>
            <person name="Samsulrizal N.H."/>
            <person name="Jema'on N.A."/>
            <person name="Low K.O."/>
            <person name="Ramli A.N."/>
            <person name="Alias N.I."/>
            <person name="Damis S.I."/>
            <person name="Fuzi S.F."/>
            <person name="Isa M.N."/>
            <person name="Murad A.M."/>
            <person name="Raih M.F."/>
            <person name="Bakar F.D."/>
            <person name="Najimudin N."/>
            <person name="Mahadi N.M."/>
            <person name="Illias R.M."/>
        </authorList>
    </citation>
    <scope>NUCLEOTIDE SEQUENCE [LARGE SCALE GENOMIC DNA]</scope>
    <source>
        <strain evidence="6 7">G1</strain>
    </source>
</reference>
<dbReference type="Proteomes" id="UP000027142">
    <property type="component" value="Chromosome"/>
</dbReference>
<protein>
    <submittedName>
        <fullName evidence="6">FMN-binding flavin reductase-like protein</fullName>
    </submittedName>
</protein>
<organism evidence="6 7">
    <name type="scientific">Shouchella lehensis G1</name>
    <dbReference type="NCBI Taxonomy" id="1246626"/>
    <lineage>
        <taxon>Bacteria</taxon>
        <taxon>Bacillati</taxon>
        <taxon>Bacillota</taxon>
        <taxon>Bacilli</taxon>
        <taxon>Bacillales</taxon>
        <taxon>Bacillaceae</taxon>
        <taxon>Shouchella</taxon>
    </lineage>
</organism>
<accession>A0A060M2Z7</accession>
<dbReference type="InterPro" id="IPR002563">
    <property type="entry name" value="Flavin_Rdtase-like_dom"/>
</dbReference>
<keyword evidence="3" id="KW-0288">FMN</keyword>
<sequence length="206" mass="22793">MHKINVMNLTAKERYKLLSGTVIPRPIAFVTTRSTESGKTNAAPFSFFSMLAGDPPLLSIAVGRKKGLMKDTARNAVASKELVIHVVHEDLVFDMNQTASTLKPEESEVDLTSLSLVESTSIQVPGIKEALVRFECQLESHLPIQNDEGEVSFDLLIARVIVIHLDETVYNKEKNYVLPDKLKPVARLSGPNYAGLGEFFSLKRPD</sequence>
<dbReference type="GO" id="GO:0016646">
    <property type="term" value="F:oxidoreductase activity, acting on the CH-NH group of donors, NAD or NADP as acceptor"/>
    <property type="evidence" value="ECO:0007669"/>
    <property type="project" value="UniProtKB-ARBA"/>
</dbReference>
<evidence type="ECO:0000256" key="3">
    <source>
        <dbReference type="ARBA" id="ARBA00022643"/>
    </source>
</evidence>
<keyword evidence="2" id="KW-0285">Flavoprotein</keyword>
<dbReference type="SMART" id="SM00903">
    <property type="entry name" value="Flavin_Reduct"/>
    <property type="match status" value="1"/>
</dbReference>
<dbReference type="EMBL" id="CP003923">
    <property type="protein sequence ID" value="AIC96400.1"/>
    <property type="molecule type" value="Genomic_DNA"/>
</dbReference>
<dbReference type="HOGENOM" id="CLU_059021_3_1_9"/>
<dbReference type="PANTHER" id="PTHR33798:SF5">
    <property type="entry name" value="FLAVIN REDUCTASE LIKE DOMAIN-CONTAINING PROTEIN"/>
    <property type="match status" value="1"/>
</dbReference>
<evidence type="ECO:0000256" key="2">
    <source>
        <dbReference type="ARBA" id="ARBA00022630"/>
    </source>
</evidence>
<dbReference type="KEGG" id="ble:BleG1_3853"/>
<gene>
    <name evidence="6" type="ORF">BleG1_3853</name>
</gene>
<name>A0A060M2Z7_9BACI</name>
<comment type="similarity">
    <text evidence="4">Belongs to the flavoredoxin family.</text>
</comment>
<dbReference type="Pfam" id="PF01613">
    <property type="entry name" value="Flavin_Reduct"/>
    <property type="match status" value="1"/>
</dbReference>
<dbReference type="OrthoDB" id="9794638at2"/>
<evidence type="ECO:0000313" key="6">
    <source>
        <dbReference type="EMBL" id="AIC96400.1"/>
    </source>
</evidence>
<proteinExistence type="inferred from homology"/>
<comment type="cofactor">
    <cofactor evidence="1">
        <name>FMN</name>
        <dbReference type="ChEBI" id="CHEBI:58210"/>
    </cofactor>
</comment>
<dbReference type="PATRIC" id="fig|1246626.3.peg.3848"/>
<dbReference type="InterPro" id="IPR012349">
    <property type="entry name" value="Split_barrel_FMN-bd"/>
</dbReference>